<evidence type="ECO:0000256" key="1">
    <source>
        <dbReference type="SAM" id="MobiDB-lite"/>
    </source>
</evidence>
<keyword evidence="2" id="KW-0732">Signal</keyword>
<feature type="signal peptide" evidence="2">
    <location>
        <begin position="1"/>
        <end position="19"/>
    </location>
</feature>
<dbReference type="AlphaFoldDB" id="A0A5B0MCH0"/>
<dbReference type="Proteomes" id="UP000325313">
    <property type="component" value="Unassembled WGS sequence"/>
</dbReference>
<evidence type="ECO:0000256" key="2">
    <source>
        <dbReference type="SAM" id="SignalP"/>
    </source>
</evidence>
<dbReference type="Proteomes" id="UP000324748">
    <property type="component" value="Unassembled WGS sequence"/>
</dbReference>
<evidence type="ECO:0000313" key="4">
    <source>
        <dbReference type="EMBL" id="KAA1116009.1"/>
    </source>
</evidence>
<reference evidence="5 6" key="1">
    <citation type="submission" date="2019-05" db="EMBL/GenBank/DDBJ databases">
        <title>Emergence of the Ug99 lineage of the wheat stem rust pathogen through somatic hybridization.</title>
        <authorList>
            <person name="Li F."/>
            <person name="Upadhyaya N.M."/>
            <person name="Sperschneider J."/>
            <person name="Matny O."/>
            <person name="Nguyen-Phuc H."/>
            <person name="Mago R."/>
            <person name="Raley C."/>
            <person name="Miller M.E."/>
            <person name="Silverstein K.A.T."/>
            <person name="Henningsen E."/>
            <person name="Hirsch C.D."/>
            <person name="Visser B."/>
            <person name="Pretorius Z.A."/>
            <person name="Steffenson B.J."/>
            <person name="Schwessinger B."/>
            <person name="Dodds P.N."/>
            <person name="Figueroa M."/>
        </authorList>
    </citation>
    <scope>NUCLEOTIDE SEQUENCE [LARGE SCALE GENOMIC DNA]</scope>
    <source>
        <strain evidence="3">21-0</strain>
        <strain evidence="4 6">Ug99</strain>
    </source>
</reference>
<name>A0A5B0MCH0_PUCGR</name>
<dbReference type="OrthoDB" id="10581030at2759"/>
<evidence type="ECO:0000313" key="6">
    <source>
        <dbReference type="Proteomes" id="UP000325313"/>
    </source>
</evidence>
<comment type="caution">
    <text evidence="3">The sequence shown here is derived from an EMBL/GenBank/DDBJ whole genome shotgun (WGS) entry which is preliminary data.</text>
</comment>
<dbReference type="EMBL" id="VDEP01000271">
    <property type="protein sequence ID" value="KAA1116009.1"/>
    <property type="molecule type" value="Genomic_DNA"/>
</dbReference>
<keyword evidence="5" id="KW-1185">Reference proteome</keyword>
<evidence type="ECO:0000313" key="3">
    <source>
        <dbReference type="EMBL" id="KAA1074565.1"/>
    </source>
</evidence>
<feature type="chain" id="PRO_5036366138" evidence="2">
    <location>
        <begin position="20"/>
        <end position="585"/>
    </location>
</feature>
<dbReference type="EMBL" id="VSWC01000157">
    <property type="protein sequence ID" value="KAA1074565.1"/>
    <property type="molecule type" value="Genomic_DNA"/>
</dbReference>
<protein>
    <submittedName>
        <fullName evidence="3">Uncharacterized protein</fullName>
    </submittedName>
</protein>
<sequence>MLSKFLVLVFCSIWATVHGAHLPLETGMESSTSSARSRDIGIKFSEDLIIQEHERLPENHAQVGSGSDPDGAFKEAEGANPSPITHHQLANLGFDQLVHRFPLLKAFTPQQTVQIRKTWKENHENLRSFSEQTNRLQETFDYFQHVQPRDYNNANTKVKSFKEKIKVHRLNKNVLELARLKLLELGTFSEPHSSFKYINNPKPSKKKTNRKFTKLLKQLPPELFPSIRAQKFQNYIQSILNEIKEIICNHQPYHDPITGDPEEKSVAMFGYLFKTIELLFKNNFIFENDIKVLFQEDKVLKLCSIYFFHSSQEGISSEARECAPSFVTDQAFWKFIFTFFEVLDKQDKLRIEFELLVENLFLKANQLASFKEWNLFIKSFGTNKYLNHLKDVDKSDISKSLVEEKGAISSTSDGKEDFTEDVENLVHLFLGILNGPKKTRELSRYVCEILDFIDRNISPGVLNKSFIKLGSPKYLKLQFELILIPSRMKYFMHMALEFQYAWERRQSAFDLHFVESVIIDYQDKVISLHKELLKIYSKIENGYYFSLSNWLKYNPQYSKPNDKEFNHWLQEMSETVEYCINWKHK</sequence>
<gene>
    <name evidence="3" type="ORF">PGT21_010221</name>
    <name evidence="4" type="ORF">PGTUg99_032364</name>
</gene>
<evidence type="ECO:0000313" key="5">
    <source>
        <dbReference type="Proteomes" id="UP000324748"/>
    </source>
</evidence>
<feature type="region of interest" description="Disordered" evidence="1">
    <location>
        <begin position="57"/>
        <end position="85"/>
    </location>
</feature>
<proteinExistence type="predicted"/>
<organism evidence="3 5">
    <name type="scientific">Puccinia graminis f. sp. tritici</name>
    <dbReference type="NCBI Taxonomy" id="56615"/>
    <lineage>
        <taxon>Eukaryota</taxon>
        <taxon>Fungi</taxon>
        <taxon>Dikarya</taxon>
        <taxon>Basidiomycota</taxon>
        <taxon>Pucciniomycotina</taxon>
        <taxon>Pucciniomycetes</taxon>
        <taxon>Pucciniales</taxon>
        <taxon>Pucciniaceae</taxon>
        <taxon>Puccinia</taxon>
    </lineage>
</organism>
<accession>A0A5B0MCH0</accession>